<sequence>MISRYGLVTRSEAIYCKEHGSKYSRIEFYFGFADDSAVAARYDGDFTFRAYEQFKDGYKVDNDIAYIRFPEPV</sequence>
<dbReference type="AlphaFoldDB" id="W0FIQ4"/>
<accession>W0FIQ4</accession>
<proteinExistence type="predicted"/>
<protein>
    <submittedName>
        <fullName evidence="1">Uncharacterized protein</fullName>
    </submittedName>
</protein>
<dbReference type="EMBL" id="KC246802">
    <property type="protein sequence ID" value="AHF24698.1"/>
    <property type="molecule type" value="Genomic_DNA"/>
</dbReference>
<name>W0FIQ4_9BACT</name>
<reference evidence="1" key="1">
    <citation type="journal article" date="2013" name="PLoS ONE">
        <title>Metagenomic insights into the carbohydrate-active enzymes carried by the microorganisms adhering to solid digesta in the rumen of cows.</title>
        <authorList>
            <person name="Wang L."/>
            <person name="Hatem A."/>
            <person name="Catalyurek U.V."/>
            <person name="Morrison M."/>
            <person name="Yu Z."/>
        </authorList>
    </citation>
    <scope>NUCLEOTIDE SEQUENCE</scope>
</reference>
<evidence type="ECO:0000313" key="1">
    <source>
        <dbReference type="EMBL" id="AHF24698.1"/>
    </source>
</evidence>
<feature type="non-terminal residue" evidence="1">
    <location>
        <position position="73"/>
    </location>
</feature>
<organism evidence="1">
    <name type="scientific">uncultured bacterium Contig1584b</name>
    <dbReference type="NCBI Taxonomy" id="1393461"/>
    <lineage>
        <taxon>Bacteria</taxon>
        <taxon>environmental samples</taxon>
    </lineage>
</organism>